<dbReference type="Pfam" id="PF14276">
    <property type="entry name" value="DUF4363"/>
    <property type="match status" value="1"/>
</dbReference>
<dbReference type="PROSITE" id="PS51257">
    <property type="entry name" value="PROKAR_LIPOPROTEIN"/>
    <property type="match status" value="1"/>
</dbReference>
<dbReference type="AlphaFoldDB" id="A0A5C8NT76"/>
<evidence type="ECO:0000313" key="2">
    <source>
        <dbReference type="Proteomes" id="UP000321574"/>
    </source>
</evidence>
<proteinExistence type="predicted"/>
<sequence>MNKTTILFCFCILLILVGCENNVGGHAFFNQINEIENSLEDPNWDKITLQAEELKEMYKKDKWKLQLLGDEEEYETLYESINKLIIAIEEKDRTNIRLELSVIHTHIEDIYSL</sequence>
<reference evidence="1 2" key="1">
    <citation type="submission" date="2019-06" db="EMBL/GenBank/DDBJ databases">
        <title>Cerasibacillus sp. nov., isolated from maize field.</title>
        <authorList>
            <person name="Lin S.-Y."/>
            <person name="Tsai C.-F."/>
            <person name="Young C.-C."/>
        </authorList>
    </citation>
    <scope>NUCLEOTIDE SEQUENCE [LARGE SCALE GENOMIC DNA]</scope>
    <source>
        <strain evidence="1 2">CC-CFT480</strain>
    </source>
</reference>
<protein>
    <submittedName>
        <fullName evidence="1">DUF4363 family protein</fullName>
    </submittedName>
</protein>
<organism evidence="1 2">
    <name type="scientific">Cerasibacillus terrae</name>
    <dbReference type="NCBI Taxonomy" id="2498845"/>
    <lineage>
        <taxon>Bacteria</taxon>
        <taxon>Bacillati</taxon>
        <taxon>Bacillota</taxon>
        <taxon>Bacilli</taxon>
        <taxon>Bacillales</taxon>
        <taxon>Bacillaceae</taxon>
        <taxon>Cerasibacillus</taxon>
    </lineage>
</organism>
<dbReference type="InterPro" id="IPR025373">
    <property type="entry name" value="DUF4363"/>
</dbReference>
<name>A0A5C8NT76_9BACI</name>
<dbReference type="OrthoDB" id="2704571at2"/>
<dbReference type="EMBL" id="VDUW01000006">
    <property type="protein sequence ID" value="TXL64055.1"/>
    <property type="molecule type" value="Genomic_DNA"/>
</dbReference>
<dbReference type="Proteomes" id="UP000321574">
    <property type="component" value="Unassembled WGS sequence"/>
</dbReference>
<evidence type="ECO:0000313" key="1">
    <source>
        <dbReference type="EMBL" id="TXL64055.1"/>
    </source>
</evidence>
<gene>
    <name evidence="1" type="ORF">FHP05_10230</name>
</gene>
<keyword evidence="2" id="KW-1185">Reference proteome</keyword>
<accession>A0A5C8NT76</accession>
<comment type="caution">
    <text evidence="1">The sequence shown here is derived from an EMBL/GenBank/DDBJ whole genome shotgun (WGS) entry which is preliminary data.</text>
</comment>
<dbReference type="RefSeq" id="WP_147667928.1">
    <property type="nucleotide sequence ID" value="NZ_VDUW01000006.1"/>
</dbReference>